<protein>
    <submittedName>
        <fullName evidence="2">Uncharacterized protein</fullName>
    </submittedName>
</protein>
<dbReference type="Proteomes" id="UP000290189">
    <property type="component" value="Unassembled WGS sequence"/>
</dbReference>
<dbReference type="AlphaFoldDB" id="A0A0G4INN4"/>
<evidence type="ECO:0000313" key="5">
    <source>
        <dbReference type="Proteomes" id="UP000290189"/>
    </source>
</evidence>
<evidence type="ECO:0000256" key="1">
    <source>
        <dbReference type="SAM" id="Phobius"/>
    </source>
</evidence>
<evidence type="ECO:0000313" key="3">
    <source>
        <dbReference type="EMBL" id="SPR00662.1"/>
    </source>
</evidence>
<keyword evidence="1" id="KW-0472">Membrane</keyword>
<evidence type="ECO:0000313" key="2">
    <source>
        <dbReference type="EMBL" id="CEO96799.1"/>
    </source>
</evidence>
<geneLocation type="mitochondrion" evidence="3"/>
<dbReference type="Proteomes" id="UP000039324">
    <property type="component" value="Unassembled WGS sequence"/>
</dbReference>
<keyword evidence="1" id="KW-1133">Transmembrane helix</keyword>
<organism evidence="2 4">
    <name type="scientific">Plasmodiophora brassicae</name>
    <name type="common">Clubroot disease agent</name>
    <dbReference type="NCBI Taxonomy" id="37360"/>
    <lineage>
        <taxon>Eukaryota</taxon>
        <taxon>Sar</taxon>
        <taxon>Rhizaria</taxon>
        <taxon>Endomyxa</taxon>
        <taxon>Phytomyxea</taxon>
        <taxon>Plasmodiophorida</taxon>
        <taxon>Plasmodiophoridae</taxon>
        <taxon>Plasmodiophora</taxon>
    </lineage>
</organism>
<keyword evidence="1" id="KW-0812">Transmembrane</keyword>
<gene>
    <name evidence="2" type="ORF">PBRA_005403</name>
    <name evidence="3" type="ORF">PLBR_LOCUS7877</name>
</gene>
<feature type="transmembrane region" description="Helical" evidence="1">
    <location>
        <begin position="6"/>
        <end position="24"/>
    </location>
</feature>
<accession>A0A0G4INN4</accession>
<reference evidence="3 5" key="2">
    <citation type="submission" date="2018-03" db="EMBL/GenBank/DDBJ databases">
        <authorList>
            <person name="Fogelqvist J."/>
        </authorList>
    </citation>
    <scope>NUCLEOTIDE SEQUENCE [LARGE SCALE GENOMIC DNA]</scope>
</reference>
<evidence type="ECO:0000313" key="4">
    <source>
        <dbReference type="Proteomes" id="UP000039324"/>
    </source>
</evidence>
<keyword evidence="4" id="KW-1185">Reference proteome</keyword>
<name>A0A0G4INN4_PLABS</name>
<reference evidence="2 4" key="1">
    <citation type="submission" date="2015-02" db="EMBL/GenBank/DDBJ databases">
        <authorList>
            <person name="Chooi Y.-H."/>
        </authorList>
    </citation>
    <scope>NUCLEOTIDE SEQUENCE [LARGE SCALE GENOMIC DNA]</scope>
    <source>
        <strain evidence="2">E3</strain>
    </source>
</reference>
<dbReference type="EMBL" id="CDSF01000076">
    <property type="protein sequence ID" value="CEO96799.1"/>
    <property type="molecule type" value="Genomic_DNA"/>
</dbReference>
<keyword evidence="3" id="KW-0496">Mitochondrion</keyword>
<sequence length="313" mass="35498">MSVRAGAGLSAVAVVALLMNYTLLRLMTEERPSSTTGARSPEDVAGPTAPFCPAAFAYFITGEAGLPDHMRDSLSSDRSVIFTLSYKEETSSTDVFLPDSTWTDARNRLYEFGLEWQQEHNCVFQFWTFVDSDLRLTPKPDGDAPVNPLIRAYEDMLREWEPAVAIPGTGRQPVQSRVWMDAMFITFHHEAVGVALPYDGSLDEQSWWISGLICIYKMSRWLGHTLQLDAGFDLVNPVSNPYPRNIENVQKVEPRLKYLVPEPLRDCLLNEPFSARSIRFEWFAGTPKKKDMHYRDQATWSISEIVNCPSTLY</sequence>
<dbReference type="EMBL" id="OVEO01000015">
    <property type="protein sequence ID" value="SPR00662.1"/>
    <property type="molecule type" value="Genomic_DNA"/>
</dbReference>
<dbReference type="OrthoDB" id="5948429at2759"/>
<proteinExistence type="predicted"/>